<comment type="caution">
    <text evidence="2">The sequence shown here is derived from an EMBL/GenBank/DDBJ whole genome shotgun (WGS) entry which is preliminary data.</text>
</comment>
<evidence type="ECO:0000313" key="3">
    <source>
        <dbReference type="Proteomes" id="UP000229044"/>
    </source>
</evidence>
<feature type="compositionally biased region" description="Basic and acidic residues" evidence="1">
    <location>
        <begin position="21"/>
        <end position="37"/>
    </location>
</feature>
<keyword evidence="3" id="KW-1185">Reference proteome</keyword>
<organism evidence="2 3">
    <name type="scientific">Marinobacter guineae</name>
    <dbReference type="NCBI Taxonomy" id="432303"/>
    <lineage>
        <taxon>Bacteria</taxon>
        <taxon>Pseudomonadati</taxon>
        <taxon>Pseudomonadota</taxon>
        <taxon>Gammaproteobacteria</taxon>
        <taxon>Pseudomonadales</taxon>
        <taxon>Marinobacteraceae</taxon>
        <taxon>Marinobacter</taxon>
    </lineage>
</organism>
<gene>
    <name evidence="2" type="ORF">CLH62_20880</name>
</gene>
<dbReference type="EMBL" id="NTFI01000028">
    <property type="protein sequence ID" value="PHQ23534.1"/>
    <property type="molecule type" value="Genomic_DNA"/>
</dbReference>
<dbReference type="AlphaFoldDB" id="A0A2G1V9W1"/>
<dbReference type="Proteomes" id="UP000229044">
    <property type="component" value="Unassembled WGS sequence"/>
</dbReference>
<name>A0A2G1V9W1_9GAMM</name>
<reference evidence="2 3" key="1">
    <citation type="submission" date="2017-09" db="EMBL/GenBank/DDBJ databases">
        <title>The draft genome sequences of Marinobacter guineae M3B.</title>
        <authorList>
            <person name="Cao J."/>
        </authorList>
    </citation>
    <scope>NUCLEOTIDE SEQUENCE [LARGE SCALE GENOMIC DNA]</scope>
    <source>
        <strain evidence="2 3">M3B</strain>
    </source>
</reference>
<sequence length="80" mass="9001">MKKKRPTEQEPLENLDAYGAHADELAKPLSHESESLKKLKGSVKKFERPTEPAIAPEDGDAWFDGEGASEDFMEDRGEKR</sequence>
<accession>A0A2G1V9W1</accession>
<proteinExistence type="predicted"/>
<protein>
    <submittedName>
        <fullName evidence="2">Uncharacterized protein</fullName>
    </submittedName>
</protein>
<evidence type="ECO:0000256" key="1">
    <source>
        <dbReference type="SAM" id="MobiDB-lite"/>
    </source>
</evidence>
<feature type="region of interest" description="Disordered" evidence="1">
    <location>
        <begin position="1"/>
        <end position="80"/>
    </location>
</feature>
<dbReference type="OrthoDB" id="6199127at2"/>
<feature type="compositionally biased region" description="Acidic residues" evidence="1">
    <location>
        <begin position="57"/>
        <end position="73"/>
    </location>
</feature>
<evidence type="ECO:0000313" key="2">
    <source>
        <dbReference type="EMBL" id="PHQ23534.1"/>
    </source>
</evidence>
<dbReference type="RefSeq" id="WP_099620086.1">
    <property type="nucleotide sequence ID" value="NZ_KZ319357.1"/>
</dbReference>